<dbReference type="Gene3D" id="2.40.30.10">
    <property type="entry name" value="Translation factors"/>
    <property type="match status" value="1"/>
</dbReference>
<dbReference type="GO" id="GO:0019843">
    <property type="term" value="F:rRNA binding"/>
    <property type="evidence" value="ECO:0007669"/>
    <property type="project" value="UniProtKB-UniRule"/>
</dbReference>
<dbReference type="Gene3D" id="3.30.160.810">
    <property type="match status" value="1"/>
</dbReference>
<dbReference type="Pfam" id="PF00297">
    <property type="entry name" value="Ribosomal_L3"/>
    <property type="match status" value="1"/>
</dbReference>
<dbReference type="SUPFAM" id="SSF50447">
    <property type="entry name" value="Translation proteins"/>
    <property type="match status" value="1"/>
</dbReference>
<evidence type="ECO:0000313" key="10">
    <source>
        <dbReference type="EMBL" id="MBJ6371160.1"/>
    </source>
</evidence>
<comment type="caution">
    <text evidence="10">The sequence shown here is derived from an EMBL/GenBank/DDBJ whole genome shotgun (WGS) entry which is preliminary data.</text>
</comment>
<proteinExistence type="inferred from homology"/>
<dbReference type="PANTHER" id="PTHR11229">
    <property type="entry name" value="50S RIBOSOMAL PROTEIN L3"/>
    <property type="match status" value="1"/>
</dbReference>
<dbReference type="InterPro" id="IPR019927">
    <property type="entry name" value="Ribosomal_uL3_bac/org-type"/>
</dbReference>
<dbReference type="AlphaFoldDB" id="A0A8J7LVJ1"/>
<dbReference type="GO" id="GO:0022625">
    <property type="term" value="C:cytosolic large ribosomal subunit"/>
    <property type="evidence" value="ECO:0007669"/>
    <property type="project" value="TreeGrafter"/>
</dbReference>
<evidence type="ECO:0000256" key="9">
    <source>
        <dbReference type="SAM" id="MobiDB-lite"/>
    </source>
</evidence>
<gene>
    <name evidence="8 10" type="primary">rplC</name>
    <name evidence="10" type="ORF">JF290_06445</name>
</gene>
<sequence length="280" mass="29516">MLRSGIIAKKVGMTRLFMEDGKQVPVTVLQLDKLQVVAQRTAEKDGYSAVQLGAGTSKAKRVSKAMRGHFATAKVEPKRKVAEFRVDPENLIEVGEEITADHYFEGQFVDVAGTSIGKGFAGAMKRHNFGGLRASHGVSISHRSHGSTGQCQDPGKVFKGKKMAGHMGAARVTTQNLQVVRTDSERGLIMVKGAVPGSKGGWVTVKDAVKKPFPENAILPAALKSAAEAAAKAAEEAAAAAAAEAEAEAKRLAEEQAAAEAEALKAAEAEIEAEKKEGEE</sequence>
<comment type="similarity">
    <text evidence="1 8">Belongs to the universal ribosomal protein uL3 family.</text>
</comment>
<organism evidence="10 11">
    <name type="scientific">Sedimentitalea arenosa</name>
    <dbReference type="NCBI Taxonomy" id="2798803"/>
    <lineage>
        <taxon>Bacteria</taxon>
        <taxon>Pseudomonadati</taxon>
        <taxon>Pseudomonadota</taxon>
        <taxon>Alphaproteobacteria</taxon>
        <taxon>Rhodobacterales</taxon>
        <taxon>Paracoccaceae</taxon>
        <taxon>Sedimentitalea</taxon>
    </lineage>
</organism>
<evidence type="ECO:0000256" key="5">
    <source>
        <dbReference type="ARBA" id="ARBA00022980"/>
    </source>
</evidence>
<evidence type="ECO:0000256" key="4">
    <source>
        <dbReference type="ARBA" id="ARBA00022884"/>
    </source>
</evidence>
<evidence type="ECO:0000256" key="6">
    <source>
        <dbReference type="ARBA" id="ARBA00023274"/>
    </source>
</evidence>
<name>A0A8J7LVJ1_9RHOB</name>
<comment type="function">
    <text evidence="8">One of the primary rRNA binding proteins, it binds directly near the 3'-end of the 23S rRNA, where it nucleates assembly of the 50S subunit.</text>
</comment>
<reference evidence="10" key="1">
    <citation type="submission" date="2020-12" db="EMBL/GenBank/DDBJ databases">
        <title>Sedimentitalea sp. nov., isolated from sand in Incheon.</title>
        <authorList>
            <person name="Kim W."/>
        </authorList>
    </citation>
    <scope>NUCLEOTIDE SEQUENCE</scope>
    <source>
        <strain evidence="10">CAU 1593</strain>
    </source>
</reference>
<feature type="region of interest" description="Disordered" evidence="9">
    <location>
        <begin position="249"/>
        <end position="280"/>
    </location>
</feature>
<dbReference type="GO" id="GO:0003735">
    <property type="term" value="F:structural constituent of ribosome"/>
    <property type="evidence" value="ECO:0007669"/>
    <property type="project" value="UniProtKB-UniRule"/>
</dbReference>
<evidence type="ECO:0000256" key="3">
    <source>
        <dbReference type="ARBA" id="ARBA00022730"/>
    </source>
</evidence>
<keyword evidence="6 8" id="KW-0687">Ribonucleoprotein</keyword>
<evidence type="ECO:0000313" key="11">
    <source>
        <dbReference type="Proteomes" id="UP000619079"/>
    </source>
</evidence>
<dbReference type="RefSeq" id="WP_199024025.1">
    <property type="nucleotide sequence ID" value="NZ_JAELVR010000004.1"/>
</dbReference>
<comment type="subunit">
    <text evidence="8">Part of the 50S ribosomal subunit. Forms a cluster with proteins L14 and L19.</text>
</comment>
<feature type="modified residue" description="N5-methylglutamine" evidence="8">
    <location>
        <position position="152"/>
    </location>
</feature>
<protein>
    <recommendedName>
        <fullName evidence="7 8">Large ribosomal subunit protein uL3</fullName>
    </recommendedName>
</protein>
<dbReference type="InterPro" id="IPR000597">
    <property type="entry name" value="Ribosomal_uL3"/>
</dbReference>
<keyword evidence="2 8" id="KW-0488">Methylation</keyword>
<dbReference type="FunFam" id="3.30.160.810:FF:000001">
    <property type="entry name" value="50S ribosomal protein L3"/>
    <property type="match status" value="1"/>
</dbReference>
<keyword evidence="4 8" id="KW-0694">RNA-binding</keyword>
<dbReference type="GO" id="GO:0006412">
    <property type="term" value="P:translation"/>
    <property type="evidence" value="ECO:0007669"/>
    <property type="project" value="UniProtKB-UniRule"/>
</dbReference>
<dbReference type="InterPro" id="IPR009000">
    <property type="entry name" value="Transl_B-barrel_sf"/>
</dbReference>
<feature type="compositionally biased region" description="Basic and acidic residues" evidence="9">
    <location>
        <begin position="262"/>
        <end position="280"/>
    </location>
</feature>
<evidence type="ECO:0000256" key="2">
    <source>
        <dbReference type="ARBA" id="ARBA00022481"/>
    </source>
</evidence>
<keyword evidence="5 8" id="KW-0689">Ribosomal protein</keyword>
<keyword evidence="3 8" id="KW-0699">rRNA-binding</keyword>
<dbReference type="HAMAP" id="MF_01325_B">
    <property type="entry name" value="Ribosomal_uL3_B"/>
    <property type="match status" value="1"/>
</dbReference>
<evidence type="ECO:0000256" key="7">
    <source>
        <dbReference type="ARBA" id="ARBA00035243"/>
    </source>
</evidence>
<accession>A0A8J7LVJ1</accession>
<evidence type="ECO:0000256" key="8">
    <source>
        <dbReference type="HAMAP-Rule" id="MF_01325"/>
    </source>
</evidence>
<dbReference type="Proteomes" id="UP000619079">
    <property type="component" value="Unassembled WGS sequence"/>
</dbReference>
<dbReference type="NCBIfam" id="TIGR03625">
    <property type="entry name" value="L3_bact"/>
    <property type="match status" value="1"/>
</dbReference>
<evidence type="ECO:0000256" key="1">
    <source>
        <dbReference type="ARBA" id="ARBA00006540"/>
    </source>
</evidence>
<dbReference type="FunFam" id="2.40.30.10:FF:000004">
    <property type="entry name" value="50S ribosomal protein L3"/>
    <property type="match status" value="1"/>
</dbReference>
<keyword evidence="11" id="KW-1185">Reference proteome</keyword>
<dbReference type="EMBL" id="JAELVR010000004">
    <property type="protein sequence ID" value="MBJ6371160.1"/>
    <property type="molecule type" value="Genomic_DNA"/>
</dbReference>
<dbReference type="PANTHER" id="PTHR11229:SF16">
    <property type="entry name" value="LARGE RIBOSOMAL SUBUNIT PROTEIN UL3C"/>
    <property type="match status" value="1"/>
</dbReference>
<comment type="PTM">
    <text evidence="8">Methylated by PrmB.</text>
</comment>